<dbReference type="InterPro" id="IPR005757">
    <property type="entry name" value="Mpl"/>
</dbReference>
<proteinExistence type="predicted"/>
<dbReference type="EMBL" id="UINC01024513">
    <property type="protein sequence ID" value="SVA98284.1"/>
    <property type="molecule type" value="Genomic_DNA"/>
</dbReference>
<feature type="domain" description="Mur ligase central" evidence="7">
    <location>
        <begin position="117"/>
        <end position="306"/>
    </location>
</feature>
<reference evidence="8" key="1">
    <citation type="submission" date="2018-05" db="EMBL/GenBank/DDBJ databases">
        <authorList>
            <person name="Lanie J.A."/>
            <person name="Ng W.-L."/>
            <person name="Kazmierczak K.M."/>
            <person name="Andrzejewski T.M."/>
            <person name="Davidsen T.M."/>
            <person name="Wayne K.J."/>
            <person name="Tettelin H."/>
            <person name="Glass J.I."/>
            <person name="Rusch D."/>
            <person name="Podicherti R."/>
            <person name="Tsui H.-C.T."/>
            <person name="Winkler M.E."/>
        </authorList>
    </citation>
    <scope>NUCLEOTIDE SEQUENCE</scope>
</reference>
<keyword evidence="2" id="KW-0547">Nucleotide-binding</keyword>
<dbReference type="SUPFAM" id="SSF53623">
    <property type="entry name" value="MurD-like peptide ligases, catalytic domain"/>
    <property type="match status" value="1"/>
</dbReference>
<dbReference type="PANTHER" id="PTHR43445">
    <property type="entry name" value="UDP-N-ACETYLMURAMATE--L-ALANINE LIGASE-RELATED"/>
    <property type="match status" value="1"/>
</dbReference>
<evidence type="ECO:0008006" key="9">
    <source>
        <dbReference type="Google" id="ProtNLM"/>
    </source>
</evidence>
<dbReference type="InterPro" id="IPR013221">
    <property type="entry name" value="Mur_ligase_cen"/>
</dbReference>
<name>A0A382AA84_9ZZZZ</name>
<dbReference type="GO" id="GO:0009252">
    <property type="term" value="P:peptidoglycan biosynthetic process"/>
    <property type="evidence" value="ECO:0007669"/>
    <property type="project" value="InterPro"/>
</dbReference>
<dbReference type="SUPFAM" id="SSF51984">
    <property type="entry name" value="MurCD N-terminal domain"/>
    <property type="match status" value="1"/>
</dbReference>
<evidence type="ECO:0000259" key="6">
    <source>
        <dbReference type="Pfam" id="PF02875"/>
    </source>
</evidence>
<dbReference type="GO" id="GO:0005524">
    <property type="term" value="F:ATP binding"/>
    <property type="evidence" value="ECO:0007669"/>
    <property type="project" value="UniProtKB-KW"/>
</dbReference>
<feature type="transmembrane region" description="Helical" evidence="4">
    <location>
        <begin position="12"/>
        <end position="31"/>
    </location>
</feature>
<dbReference type="Pfam" id="PF01225">
    <property type="entry name" value="Mur_ligase"/>
    <property type="match status" value="1"/>
</dbReference>
<dbReference type="SUPFAM" id="SSF53244">
    <property type="entry name" value="MurD-like peptide ligases, peptide-binding domain"/>
    <property type="match status" value="1"/>
</dbReference>
<keyword evidence="3" id="KW-0067">ATP-binding</keyword>
<dbReference type="Gene3D" id="3.40.1190.10">
    <property type="entry name" value="Mur-like, catalytic domain"/>
    <property type="match status" value="1"/>
</dbReference>
<dbReference type="InterPro" id="IPR004101">
    <property type="entry name" value="Mur_ligase_C"/>
</dbReference>
<keyword evidence="1" id="KW-0436">Ligase</keyword>
<gene>
    <name evidence="8" type="ORF">METZ01_LOCUS151138</name>
</gene>
<dbReference type="Gene3D" id="3.40.50.720">
    <property type="entry name" value="NAD(P)-binding Rossmann-like Domain"/>
    <property type="match status" value="1"/>
</dbReference>
<dbReference type="NCBIfam" id="TIGR01081">
    <property type="entry name" value="mpl"/>
    <property type="match status" value="1"/>
</dbReference>
<accession>A0A382AA84</accession>
<organism evidence="8">
    <name type="scientific">marine metagenome</name>
    <dbReference type="NCBI Taxonomy" id="408172"/>
    <lineage>
        <taxon>unclassified sequences</taxon>
        <taxon>metagenomes</taxon>
        <taxon>ecological metagenomes</taxon>
    </lineage>
</organism>
<protein>
    <recommendedName>
        <fullName evidence="9">UDP-N-acetylmuramate:L-alanyl-gamma-D-glutamyl-meso-diaminopimelate ligase</fullName>
    </recommendedName>
</protein>
<evidence type="ECO:0000313" key="8">
    <source>
        <dbReference type="EMBL" id="SVA98284.1"/>
    </source>
</evidence>
<keyword evidence="4" id="KW-0472">Membrane</keyword>
<dbReference type="GO" id="GO:0071555">
    <property type="term" value="P:cell wall organization"/>
    <property type="evidence" value="ECO:0007669"/>
    <property type="project" value="InterPro"/>
</dbReference>
<keyword evidence="4" id="KW-0812">Transmembrane</keyword>
<dbReference type="PANTHER" id="PTHR43445:SF5">
    <property type="entry name" value="UDP-N-ACETYLMURAMATE--L-ALANYL-GAMMA-D-GLUTAMYL-MESO-2,6-DIAMINOHEPTANDIOATE LIGASE"/>
    <property type="match status" value="1"/>
</dbReference>
<dbReference type="Gene3D" id="3.90.190.20">
    <property type="entry name" value="Mur ligase, C-terminal domain"/>
    <property type="match status" value="1"/>
</dbReference>
<dbReference type="InterPro" id="IPR000713">
    <property type="entry name" value="Mur_ligase_N"/>
</dbReference>
<dbReference type="Pfam" id="PF08245">
    <property type="entry name" value="Mur_ligase_M"/>
    <property type="match status" value="1"/>
</dbReference>
<keyword evidence="4" id="KW-1133">Transmembrane helix</keyword>
<evidence type="ECO:0000259" key="7">
    <source>
        <dbReference type="Pfam" id="PF08245"/>
    </source>
</evidence>
<feature type="domain" description="Mur ligase N-terminal catalytic" evidence="5">
    <location>
        <begin position="13"/>
        <end position="107"/>
    </location>
</feature>
<sequence>MMQSSHSNLKSIFFAGICGTGMASLAVLLKLRGHIVSGSDENVYPPMSDFLAENNVAVHKGFSPKNLEPLPDLVVIGNALSRGNPEVEAILDLKLPYISMAELLKEHFIRGKTSMVVTGTHGKTTTTSMLAWVFETAGKKPGFMIGGIAENFGTSCRDGKGNFFITEGDEYDTAFFDKRSKFFHYLPEQLILNNLEFDHADIFNSLDEIKKAFRLMLRLIPKSGLIAANGDDPNVQAVLDSAHSPVIRFGFGELCAVRADNIRTSSSGTKFDVIDKRPGDFSQKQEFELNLAGKYNVLNAMGVITLARHNGIADRDLQEAFDSFKCVRRRQELRGEVNGIAVYDDFAHHPTAVRETVGAIRQKHPDRRLIAVFEPRSNTSVRRVNQDALIDSLLDADEVILTTPYRVEQIPSRERLDVETVLNSLSKENVKANYFTDVTGIVEHLKNNCRFGDIVLIMSNGKFGNIHQRLLDAL</sequence>
<dbReference type="AlphaFoldDB" id="A0A382AA84"/>
<dbReference type="InterPro" id="IPR050061">
    <property type="entry name" value="MurCDEF_pg_biosynth"/>
</dbReference>
<evidence type="ECO:0000256" key="3">
    <source>
        <dbReference type="ARBA" id="ARBA00022840"/>
    </source>
</evidence>
<dbReference type="InterPro" id="IPR036565">
    <property type="entry name" value="Mur-like_cat_sf"/>
</dbReference>
<evidence type="ECO:0000256" key="1">
    <source>
        <dbReference type="ARBA" id="ARBA00022598"/>
    </source>
</evidence>
<evidence type="ECO:0000256" key="4">
    <source>
        <dbReference type="SAM" id="Phobius"/>
    </source>
</evidence>
<dbReference type="GO" id="GO:0016881">
    <property type="term" value="F:acid-amino acid ligase activity"/>
    <property type="evidence" value="ECO:0007669"/>
    <property type="project" value="InterPro"/>
</dbReference>
<dbReference type="InterPro" id="IPR036615">
    <property type="entry name" value="Mur_ligase_C_dom_sf"/>
</dbReference>
<dbReference type="Pfam" id="PF02875">
    <property type="entry name" value="Mur_ligase_C"/>
    <property type="match status" value="1"/>
</dbReference>
<evidence type="ECO:0000259" key="5">
    <source>
        <dbReference type="Pfam" id="PF01225"/>
    </source>
</evidence>
<evidence type="ECO:0000256" key="2">
    <source>
        <dbReference type="ARBA" id="ARBA00022741"/>
    </source>
</evidence>
<feature type="domain" description="Mur ligase C-terminal" evidence="6">
    <location>
        <begin position="329"/>
        <end position="461"/>
    </location>
</feature>